<dbReference type="SUPFAM" id="SSF52418">
    <property type="entry name" value="Nucleoside phosphorylase/phosphoribosyltransferase catalytic domain"/>
    <property type="match status" value="1"/>
</dbReference>
<protein>
    <recommendedName>
        <fullName evidence="3">Anthranilate phosphoribosyltransferase</fullName>
        <ecNumber evidence="3">2.4.2.18</ecNumber>
    </recommendedName>
</protein>
<dbReference type="EC" id="2.4.2.18" evidence="3"/>
<dbReference type="SUPFAM" id="SSF47648">
    <property type="entry name" value="Nucleoside phosphorylase/phosphoribosyltransferase N-terminal domain"/>
    <property type="match status" value="1"/>
</dbReference>
<feature type="binding site" evidence="3">
    <location>
        <position position="117"/>
    </location>
    <ligand>
        <name>anthranilate</name>
        <dbReference type="ChEBI" id="CHEBI:16567"/>
        <label>1</label>
    </ligand>
</feature>
<dbReference type="PANTHER" id="PTHR43285:SF2">
    <property type="entry name" value="ANTHRANILATE PHOSPHORIBOSYLTRANSFERASE"/>
    <property type="match status" value="1"/>
</dbReference>
<evidence type="ECO:0000259" key="5">
    <source>
        <dbReference type="Pfam" id="PF02885"/>
    </source>
</evidence>
<dbReference type="Gene3D" id="3.40.1030.10">
    <property type="entry name" value="Nucleoside phosphorylase/phosphoribosyltransferase catalytic domain"/>
    <property type="match status" value="1"/>
</dbReference>
<dbReference type="Pfam" id="PF00591">
    <property type="entry name" value="Glycos_transf_3"/>
    <property type="match status" value="1"/>
</dbReference>
<feature type="binding site" evidence="3">
    <location>
        <position position="172"/>
    </location>
    <ligand>
        <name>anthranilate</name>
        <dbReference type="ChEBI" id="CHEBI:16567"/>
        <label>2</label>
    </ligand>
</feature>
<evidence type="ECO:0000256" key="3">
    <source>
        <dbReference type="HAMAP-Rule" id="MF_00211"/>
    </source>
</evidence>
<feature type="binding site" evidence="3">
    <location>
        <position position="126"/>
    </location>
    <ligand>
        <name>5-phospho-alpha-D-ribose 1-diphosphate</name>
        <dbReference type="ChEBI" id="CHEBI:58017"/>
    </ligand>
</feature>
<comment type="function">
    <text evidence="3">Catalyzes the transfer of the phosphoribosyl group of 5-phosphorylribose-1-pyrophosphate (PRPP) to anthranilate to yield N-(5'-phosphoribosyl)-anthranilate (PRA).</text>
</comment>
<feature type="binding site" evidence="3">
    <location>
        <position position="98"/>
    </location>
    <ligand>
        <name>Mg(2+)</name>
        <dbReference type="ChEBI" id="CHEBI:18420"/>
        <label>1</label>
    </ligand>
</feature>
<dbReference type="RefSeq" id="WP_284154441.1">
    <property type="nucleotide sequence ID" value="NZ_AP025516.1"/>
</dbReference>
<feature type="binding site" evidence="3">
    <location>
        <position position="232"/>
    </location>
    <ligand>
        <name>Mg(2+)</name>
        <dbReference type="ChEBI" id="CHEBI:18420"/>
        <label>2</label>
    </ligand>
</feature>
<dbReference type="InterPro" id="IPR017459">
    <property type="entry name" value="Glycosyl_Trfase_fam3_N_dom"/>
</dbReference>
<dbReference type="InterPro" id="IPR005940">
    <property type="entry name" value="Anthranilate_Pribosyl_Tfrase"/>
</dbReference>
<evidence type="ECO:0000259" key="4">
    <source>
        <dbReference type="Pfam" id="PF00591"/>
    </source>
</evidence>
<dbReference type="Gene3D" id="1.20.970.10">
    <property type="entry name" value="Transferase, Pyrimidine Nucleoside Phosphorylase, Chain C"/>
    <property type="match status" value="1"/>
</dbReference>
<comment type="cofactor">
    <cofactor evidence="3">
        <name>Mg(2+)</name>
        <dbReference type="ChEBI" id="CHEBI:18420"/>
    </cofactor>
    <text evidence="3">Binds 2 magnesium ions per monomer.</text>
</comment>
<keyword evidence="3" id="KW-0460">Magnesium</keyword>
<feature type="domain" description="Glycosyl transferase family 3" evidence="4">
    <location>
        <begin position="80"/>
        <end position="331"/>
    </location>
</feature>
<evidence type="ECO:0000313" key="6">
    <source>
        <dbReference type="EMBL" id="BDD87414.1"/>
    </source>
</evidence>
<dbReference type="EMBL" id="AP025516">
    <property type="protein sequence ID" value="BDD87414.1"/>
    <property type="molecule type" value="Genomic_DNA"/>
</dbReference>
<comment type="similarity">
    <text evidence="3">Belongs to the anthranilate phosphoribosyltransferase family.</text>
</comment>
<keyword evidence="2 3" id="KW-0808">Transferase</keyword>
<feature type="binding site" evidence="3">
    <location>
        <position position="231"/>
    </location>
    <ligand>
        <name>Mg(2+)</name>
        <dbReference type="ChEBI" id="CHEBI:18420"/>
        <label>2</label>
    </ligand>
</feature>
<organism evidence="6 7">
    <name type="scientific">Desulfofustis limnaeus</name>
    <dbReference type="NCBI Taxonomy" id="2740163"/>
    <lineage>
        <taxon>Bacteria</taxon>
        <taxon>Pseudomonadati</taxon>
        <taxon>Thermodesulfobacteriota</taxon>
        <taxon>Desulfobulbia</taxon>
        <taxon>Desulfobulbales</taxon>
        <taxon>Desulfocapsaceae</taxon>
        <taxon>Desulfofustis</taxon>
    </lineage>
</organism>
<keyword evidence="3" id="KW-0057">Aromatic amino acid biosynthesis</keyword>
<feature type="binding site" evidence="3">
    <location>
        <begin position="89"/>
        <end position="90"/>
    </location>
    <ligand>
        <name>5-phospho-alpha-D-ribose 1-diphosphate</name>
        <dbReference type="ChEBI" id="CHEBI:58017"/>
    </ligand>
</feature>
<evidence type="ECO:0000256" key="1">
    <source>
        <dbReference type="ARBA" id="ARBA00022676"/>
    </source>
</evidence>
<keyword evidence="3" id="KW-0028">Amino-acid biosynthesis</keyword>
<dbReference type="InterPro" id="IPR036320">
    <property type="entry name" value="Glycosyl_Trfase_fam3_N_dom_sf"/>
</dbReference>
<accession>A0ABM7W911</accession>
<dbReference type="Pfam" id="PF02885">
    <property type="entry name" value="Glycos_trans_3N"/>
    <property type="match status" value="1"/>
</dbReference>
<comment type="pathway">
    <text evidence="3">Amino-acid biosynthesis; L-tryptophan biosynthesis; L-tryptophan from chorismate: step 2/5.</text>
</comment>
<dbReference type="PANTHER" id="PTHR43285">
    <property type="entry name" value="ANTHRANILATE PHOSPHORIBOSYLTRANSFERASE"/>
    <property type="match status" value="1"/>
</dbReference>
<dbReference type="InterPro" id="IPR035902">
    <property type="entry name" value="Nuc_phospho_transferase"/>
</dbReference>
<name>A0ABM7W911_9BACT</name>
<comment type="catalytic activity">
    <reaction evidence="3">
        <text>N-(5-phospho-beta-D-ribosyl)anthranilate + diphosphate = 5-phospho-alpha-D-ribose 1-diphosphate + anthranilate</text>
        <dbReference type="Rhea" id="RHEA:11768"/>
        <dbReference type="ChEBI" id="CHEBI:16567"/>
        <dbReference type="ChEBI" id="CHEBI:18277"/>
        <dbReference type="ChEBI" id="CHEBI:33019"/>
        <dbReference type="ChEBI" id="CHEBI:58017"/>
        <dbReference type="EC" id="2.4.2.18"/>
    </reaction>
</comment>
<dbReference type="GO" id="GO:0016757">
    <property type="term" value="F:glycosyltransferase activity"/>
    <property type="evidence" value="ECO:0007669"/>
    <property type="project" value="UniProtKB-KW"/>
</dbReference>
<comment type="subunit">
    <text evidence="3">Homodimer.</text>
</comment>
<evidence type="ECO:0000256" key="2">
    <source>
        <dbReference type="ARBA" id="ARBA00022679"/>
    </source>
</evidence>
<feature type="domain" description="Glycosyl transferase family 3 N-terminal" evidence="5">
    <location>
        <begin position="4"/>
        <end position="66"/>
    </location>
</feature>
<feature type="binding site" evidence="3">
    <location>
        <position position="86"/>
    </location>
    <ligand>
        <name>5-phospho-alpha-D-ribose 1-diphosphate</name>
        <dbReference type="ChEBI" id="CHEBI:58017"/>
    </ligand>
</feature>
<proteinExistence type="inferred from homology"/>
<feature type="binding site" evidence="3">
    <location>
        <position position="94"/>
    </location>
    <ligand>
        <name>5-phospho-alpha-D-ribose 1-diphosphate</name>
        <dbReference type="ChEBI" id="CHEBI:58017"/>
    </ligand>
</feature>
<reference evidence="6 7" key="1">
    <citation type="submission" date="2022-01" db="EMBL/GenBank/DDBJ databases">
        <title>Desulfofustis limnae sp. nov., a novel mesophilic sulfate-reducing bacterium isolated from marsh soil.</title>
        <authorList>
            <person name="Watanabe M."/>
            <person name="Takahashi A."/>
            <person name="Kojima H."/>
            <person name="Fukui M."/>
        </authorList>
    </citation>
    <scope>NUCLEOTIDE SEQUENCE [LARGE SCALE GENOMIC DNA]</scope>
    <source>
        <strain evidence="6 7">PPLL</strain>
    </source>
</reference>
<keyword evidence="1 3" id="KW-0328">Glycosyltransferase</keyword>
<feature type="binding site" evidence="3">
    <location>
        <begin position="114"/>
        <end position="122"/>
    </location>
    <ligand>
        <name>5-phospho-alpha-D-ribose 1-diphosphate</name>
        <dbReference type="ChEBI" id="CHEBI:58017"/>
    </ligand>
</feature>
<feature type="binding site" evidence="3">
    <location>
        <begin position="96"/>
        <end position="99"/>
    </location>
    <ligand>
        <name>5-phospho-alpha-D-ribose 1-diphosphate</name>
        <dbReference type="ChEBI" id="CHEBI:58017"/>
    </ligand>
</feature>
<sequence>MTIREAITQVVNRVHLSELEMYQVMTEIMSGAATPAQIGSFLTGLRMKGETVDEIAGAVRVMREKAKTVDTGVDMAAGGTVIDTCGTGGDCSGTFNVSTTSAFVVAGCGFTVAKHGNRSVSSSCGSADVLEAAGVRLDLTPEQVGECIRRTGIGFLFAPALHGAMKYAIGPRREIGIRTIFNILGPLTNPAGANVQVLGVFAAELTEQLAEVLGRLGSRRALVVHGEGNLDELTITGSTLVAELRDGQVSSYRITPEEVGLPRTSLDSLKGGRDSVESAAMMKDILAGTPGPRRDMVLLNSGAALLAAGAADDLQAGIALAAECIDSGRALAKLEDLIVASTRFA</sequence>
<keyword evidence="7" id="KW-1185">Reference proteome</keyword>
<comment type="caution">
    <text evidence="3">Lacks conserved residue(s) required for the propagation of feature annotation.</text>
</comment>
<dbReference type="Proteomes" id="UP000830055">
    <property type="component" value="Chromosome"/>
</dbReference>
<dbReference type="InterPro" id="IPR000312">
    <property type="entry name" value="Glycosyl_Trfase_fam3"/>
</dbReference>
<gene>
    <name evidence="3 6" type="primary">trpD</name>
    <name evidence="6" type="ORF">DPPLL_17790</name>
</gene>
<evidence type="ECO:0000313" key="7">
    <source>
        <dbReference type="Proteomes" id="UP000830055"/>
    </source>
</evidence>
<feature type="binding site" evidence="3">
    <location>
        <position position="232"/>
    </location>
    <ligand>
        <name>Mg(2+)</name>
        <dbReference type="ChEBI" id="CHEBI:18420"/>
        <label>1</label>
    </ligand>
</feature>
<dbReference type="NCBIfam" id="TIGR01245">
    <property type="entry name" value="trpD"/>
    <property type="match status" value="1"/>
</dbReference>
<keyword evidence="3" id="KW-0822">Tryptophan biosynthesis</keyword>
<keyword evidence="3" id="KW-0479">Metal-binding</keyword>
<dbReference type="HAMAP" id="MF_00211">
    <property type="entry name" value="TrpD"/>
    <property type="match status" value="1"/>
</dbReference>
<feature type="binding site" evidence="3">
    <location>
        <position position="86"/>
    </location>
    <ligand>
        <name>anthranilate</name>
        <dbReference type="ChEBI" id="CHEBI:16567"/>
        <label>1</label>
    </ligand>
</feature>